<gene>
    <name evidence="2" type="ORF">AVEN_188554_1</name>
</gene>
<dbReference type="InterPro" id="IPR032675">
    <property type="entry name" value="LRR_dom_sf"/>
</dbReference>
<evidence type="ECO:0000256" key="1">
    <source>
        <dbReference type="SAM" id="Phobius"/>
    </source>
</evidence>
<dbReference type="EMBL" id="BGPR01021225">
    <property type="protein sequence ID" value="GBN86321.1"/>
    <property type="molecule type" value="Genomic_DNA"/>
</dbReference>
<dbReference type="Gene3D" id="3.80.10.10">
    <property type="entry name" value="Ribonuclease Inhibitor"/>
    <property type="match status" value="1"/>
</dbReference>
<dbReference type="Proteomes" id="UP000499080">
    <property type="component" value="Unassembled WGS sequence"/>
</dbReference>
<evidence type="ECO:0000313" key="2">
    <source>
        <dbReference type="EMBL" id="GBN86321.1"/>
    </source>
</evidence>
<keyword evidence="1" id="KW-1133">Transmembrane helix</keyword>
<comment type="caution">
    <text evidence="2">The sequence shown here is derived from an EMBL/GenBank/DDBJ whole genome shotgun (WGS) entry which is preliminary data.</text>
</comment>
<keyword evidence="1" id="KW-0812">Transmembrane</keyword>
<keyword evidence="3" id="KW-1185">Reference proteome</keyword>
<dbReference type="OrthoDB" id="6409609at2759"/>
<evidence type="ECO:0008006" key="4">
    <source>
        <dbReference type="Google" id="ProtNLM"/>
    </source>
</evidence>
<reference evidence="2 3" key="1">
    <citation type="journal article" date="2019" name="Sci. Rep.">
        <title>Orb-weaving spider Araneus ventricosus genome elucidates the spidroin gene catalogue.</title>
        <authorList>
            <person name="Kono N."/>
            <person name="Nakamura H."/>
            <person name="Ohtoshi R."/>
            <person name="Moran D.A.P."/>
            <person name="Shinohara A."/>
            <person name="Yoshida Y."/>
            <person name="Fujiwara M."/>
            <person name="Mori M."/>
            <person name="Tomita M."/>
            <person name="Arakawa K."/>
        </authorList>
    </citation>
    <scope>NUCLEOTIDE SEQUENCE [LARGE SCALE GENOMIC DNA]</scope>
</reference>
<protein>
    <recommendedName>
        <fullName evidence="4">F-box domain-containing protein</fullName>
    </recommendedName>
</protein>
<feature type="transmembrane region" description="Helical" evidence="1">
    <location>
        <begin position="16"/>
        <end position="35"/>
    </location>
</feature>
<feature type="transmembrane region" description="Helical" evidence="1">
    <location>
        <begin position="128"/>
        <end position="149"/>
    </location>
</feature>
<organism evidence="2 3">
    <name type="scientific">Araneus ventricosus</name>
    <name type="common">Orbweaver spider</name>
    <name type="synonym">Epeira ventricosa</name>
    <dbReference type="NCBI Taxonomy" id="182803"/>
    <lineage>
        <taxon>Eukaryota</taxon>
        <taxon>Metazoa</taxon>
        <taxon>Ecdysozoa</taxon>
        <taxon>Arthropoda</taxon>
        <taxon>Chelicerata</taxon>
        <taxon>Arachnida</taxon>
        <taxon>Araneae</taxon>
        <taxon>Araneomorphae</taxon>
        <taxon>Entelegynae</taxon>
        <taxon>Araneoidea</taxon>
        <taxon>Araneidae</taxon>
        <taxon>Araneus</taxon>
    </lineage>
</organism>
<name>A0A4Y2SEL7_ARAVE</name>
<evidence type="ECO:0000313" key="3">
    <source>
        <dbReference type="Proteomes" id="UP000499080"/>
    </source>
</evidence>
<dbReference type="AlphaFoldDB" id="A0A4Y2SEL7"/>
<accession>A0A4Y2SEL7</accession>
<proteinExistence type="predicted"/>
<sequence>MEEWLPSNEREHYKEVIGAIVGFITIIVVFIKTIVRFIMTMFRFIFSCIKKAFIQSNTSLDTSEWPEGFSSPSVCKEIIFSLTETQLSMDICPIMEFVQKHSSQFLHVKILCIYSTEKRLIKRWCRHFIVFLQILTSNSKLISVTFLFLSNCFQQIETPTYLDICRMIIHFLESQHRLKRVVFNICSFRFDEGVEILRKLTESSRESLTHLVLREFIRYEHMDKLIWPSHDSSVISPSTAAQKLPFILIDFPSLTTLETDYSLILENIVACQSTAIQTIKNCGTLELSNISLHYDYRMTPIEFFRGLTSTDWQFLKILCPYLQVELVIYTNLPSRRELEFLIVPNMPITRLMYIFDNFVMEMETDVLFGRLLACKTNDHLVSLYFSSLATTIPDLSYAFPPFLKACRKLKCLVLSMAHPANGIDLLMQSWLENRPESLEKVRIIITKIEEEDEYANLMILARDLKWRGLNVKVNLYF</sequence>
<keyword evidence="1" id="KW-0472">Membrane</keyword>